<dbReference type="RefSeq" id="WP_033072463.1">
    <property type="nucleotide sequence ID" value="NZ_CP015749.1"/>
</dbReference>
<keyword evidence="1" id="KW-0328">Glycosyltransferase</keyword>
<evidence type="ECO:0000259" key="3">
    <source>
        <dbReference type="Pfam" id="PF00535"/>
    </source>
</evidence>
<dbReference type="PANTHER" id="PTHR22916">
    <property type="entry name" value="GLYCOSYLTRANSFERASE"/>
    <property type="match status" value="1"/>
</dbReference>
<sequence length="329" mass="37722">MSRVDISVIVPIYNCEEYIEPLFSSLLAQDNVAFEIIAVNDGSTDGSLLKLNEIGKSATNLIIVSQENKGLSEARNTGIRHASGEWIAFVDGDDWLEKSTLSTWFEKAQEQRLDLLIGNGFKFNENPEQEVKEPIQTKQPWDEVISGDEWIIRSVRNNEWCHFAWLQLIHRDIISLNKLSFIPDMMHEDILWTANLALVAKRVGFCEKVGYGYRRGNANSITKSVSIEKISRRANSYIDIMHGLVDLANLKKDNVILNKALTRHTNRESRHFFGLLRKKISSHSMRKQLAQKFMATGIGKNLFKGMGSFNDFWYALRFNLTVYLFSKKK</sequence>
<organism evidence="4 5">
    <name type="scientific">Pectobacterium parmentieri</name>
    <dbReference type="NCBI Taxonomy" id="1905730"/>
    <lineage>
        <taxon>Bacteria</taxon>
        <taxon>Pseudomonadati</taxon>
        <taxon>Pseudomonadota</taxon>
        <taxon>Gammaproteobacteria</taxon>
        <taxon>Enterobacterales</taxon>
        <taxon>Pectobacteriaceae</taxon>
        <taxon>Pectobacterium</taxon>
    </lineage>
</organism>
<dbReference type="GeneID" id="45851650"/>
<dbReference type="Pfam" id="PF00535">
    <property type="entry name" value="Glycos_transf_2"/>
    <property type="match status" value="1"/>
</dbReference>
<dbReference type="CDD" id="cd00761">
    <property type="entry name" value="Glyco_tranf_GTA_type"/>
    <property type="match status" value="1"/>
</dbReference>
<dbReference type="InterPro" id="IPR001173">
    <property type="entry name" value="Glyco_trans_2-like"/>
</dbReference>
<reference evidence="4 5" key="1">
    <citation type="journal article" date="2018" name="BMC Genomics">
        <title>High genomic variability in the plant pathogenic bacterium Pectobacterium parmentieri deciphered from de novo assembled complete genomes.</title>
        <authorList>
            <person name="Zoledowska S."/>
            <person name="Motyka-Pomagruk A."/>
            <person name="Sledz W."/>
            <person name="Mengoni A."/>
            <person name="Lojkowska E."/>
        </authorList>
    </citation>
    <scope>NUCLEOTIDE SEQUENCE [LARGE SCALE GENOMIC DNA]</scope>
    <source>
        <strain evidence="4 5">IFB5626</strain>
    </source>
</reference>
<dbReference type="PANTHER" id="PTHR22916:SF51">
    <property type="entry name" value="GLYCOSYLTRANSFERASE EPSH-RELATED"/>
    <property type="match status" value="1"/>
</dbReference>
<protein>
    <submittedName>
        <fullName evidence="4">Glycosyl transferase</fullName>
    </submittedName>
</protein>
<feature type="domain" description="Glycosyltransferase 2-like" evidence="3">
    <location>
        <begin position="7"/>
        <end position="132"/>
    </location>
</feature>
<dbReference type="SUPFAM" id="SSF53448">
    <property type="entry name" value="Nucleotide-diphospho-sugar transferases"/>
    <property type="match status" value="1"/>
</dbReference>
<evidence type="ECO:0000313" key="5">
    <source>
        <dbReference type="Proteomes" id="UP000269665"/>
    </source>
</evidence>
<dbReference type="GO" id="GO:0016758">
    <property type="term" value="F:hexosyltransferase activity"/>
    <property type="evidence" value="ECO:0007669"/>
    <property type="project" value="UniProtKB-ARBA"/>
</dbReference>
<comment type="caution">
    <text evidence="4">The sequence shown here is derived from an EMBL/GenBank/DDBJ whole genome shotgun (WGS) entry which is preliminary data.</text>
</comment>
<dbReference type="OrthoDB" id="6813549at2"/>
<dbReference type="Proteomes" id="UP000269665">
    <property type="component" value="Unassembled WGS sequence"/>
</dbReference>
<dbReference type="InterPro" id="IPR029044">
    <property type="entry name" value="Nucleotide-diphossugar_trans"/>
</dbReference>
<evidence type="ECO:0000256" key="1">
    <source>
        <dbReference type="ARBA" id="ARBA00022676"/>
    </source>
</evidence>
<accession>A0A8B3FDW4</accession>
<dbReference type="AlphaFoldDB" id="A0A8B3FDW4"/>
<keyword evidence="2 4" id="KW-0808">Transferase</keyword>
<dbReference type="EMBL" id="PSZG01000001">
    <property type="protein sequence ID" value="RKO78325.1"/>
    <property type="molecule type" value="Genomic_DNA"/>
</dbReference>
<proteinExistence type="predicted"/>
<gene>
    <name evidence="4" type="ORF">C5E00_16840</name>
</gene>
<evidence type="ECO:0000313" key="4">
    <source>
        <dbReference type="EMBL" id="RKO78325.1"/>
    </source>
</evidence>
<evidence type="ECO:0000256" key="2">
    <source>
        <dbReference type="ARBA" id="ARBA00022679"/>
    </source>
</evidence>
<dbReference type="Gene3D" id="3.90.550.10">
    <property type="entry name" value="Spore Coat Polysaccharide Biosynthesis Protein SpsA, Chain A"/>
    <property type="match status" value="1"/>
</dbReference>
<dbReference type="KEGG" id="ppar:A8F97_19510"/>
<name>A0A8B3FDW4_PECPM</name>